<accession>A0A1X1VM07</accession>
<dbReference type="STRING" id="1777.AWC07_05840"/>
<organism evidence="1 2">
    <name type="scientific">Mycobacterium gastri</name>
    <dbReference type="NCBI Taxonomy" id="1777"/>
    <lineage>
        <taxon>Bacteria</taxon>
        <taxon>Bacillati</taxon>
        <taxon>Actinomycetota</taxon>
        <taxon>Actinomycetes</taxon>
        <taxon>Mycobacteriales</taxon>
        <taxon>Mycobacteriaceae</taxon>
        <taxon>Mycobacterium</taxon>
    </lineage>
</organism>
<comment type="caution">
    <text evidence="1">The sequence shown here is derived from an EMBL/GenBank/DDBJ whole genome shotgun (WGS) entry which is preliminary data.</text>
</comment>
<evidence type="ECO:0000313" key="1">
    <source>
        <dbReference type="EMBL" id="ORV70130.1"/>
    </source>
</evidence>
<evidence type="ECO:0000313" key="2">
    <source>
        <dbReference type="Proteomes" id="UP000193738"/>
    </source>
</evidence>
<keyword evidence="2" id="KW-1185">Reference proteome</keyword>
<sequence>MSRGIRGIHGRDSHNCPLELGHPAAISLPGWPAGYGPLSIAVRRALTGPAPRELFTRIGGSVGDVDPYGLDLQLALYMCYELRYRGFSGVDSTWEWNPALLHLRAELERAFLTGVRRDVGPIEPHDTSVDRYITSKRVIRMSGQFRA</sequence>
<protein>
    <submittedName>
        <fullName evidence="1">Uncharacterized protein</fullName>
    </submittedName>
</protein>
<reference evidence="1 2" key="1">
    <citation type="submission" date="2016-01" db="EMBL/GenBank/DDBJ databases">
        <title>The new phylogeny of the genus Mycobacterium.</title>
        <authorList>
            <person name="Tarcisio F."/>
            <person name="Conor M."/>
            <person name="Antonella G."/>
            <person name="Elisabetta G."/>
            <person name="Giulia F.S."/>
            <person name="Sara T."/>
            <person name="Anna F."/>
            <person name="Clotilde B."/>
            <person name="Roberto B."/>
            <person name="Veronica D.S."/>
            <person name="Fabio R."/>
            <person name="Monica P."/>
            <person name="Olivier J."/>
            <person name="Enrico T."/>
            <person name="Nicola S."/>
        </authorList>
    </citation>
    <scope>NUCLEOTIDE SEQUENCE [LARGE SCALE GENOMIC DNA]</scope>
    <source>
        <strain evidence="1 2">DSM 43505</strain>
    </source>
</reference>
<dbReference type="Proteomes" id="UP000193738">
    <property type="component" value="Unassembled WGS sequence"/>
</dbReference>
<gene>
    <name evidence="1" type="ORF">AWC07_05840</name>
</gene>
<name>A0A1X1VM07_MYCGS</name>
<dbReference type="AlphaFoldDB" id="A0A1X1VM07"/>
<proteinExistence type="predicted"/>
<dbReference type="EMBL" id="LQOX01000096">
    <property type="protein sequence ID" value="ORV70130.1"/>
    <property type="molecule type" value="Genomic_DNA"/>
</dbReference>